<feature type="domain" description="Glycosyl transferase family 1" evidence="1">
    <location>
        <begin position="161"/>
        <end position="326"/>
    </location>
</feature>
<dbReference type="SUPFAM" id="SSF53756">
    <property type="entry name" value="UDP-Glycosyltransferase/glycogen phosphorylase"/>
    <property type="match status" value="1"/>
</dbReference>
<accession>A0ABY8IXK3</accession>
<dbReference type="CDD" id="cd03801">
    <property type="entry name" value="GT4_PimA-like"/>
    <property type="match status" value="1"/>
</dbReference>
<evidence type="ECO:0000313" key="2">
    <source>
        <dbReference type="EMBL" id="WFT74785.1"/>
    </source>
</evidence>
<evidence type="ECO:0000259" key="1">
    <source>
        <dbReference type="Pfam" id="PF00534"/>
    </source>
</evidence>
<dbReference type="InterPro" id="IPR001296">
    <property type="entry name" value="Glyco_trans_1"/>
</dbReference>
<dbReference type="PANTHER" id="PTHR46660:SF2">
    <property type="entry name" value="GLYCOSYLTRANSFERASE 1 DOMAIN-CONTAINING PROTEIN 1"/>
    <property type="match status" value="1"/>
</dbReference>
<dbReference type="PANTHER" id="PTHR46660">
    <property type="match status" value="1"/>
</dbReference>
<dbReference type="RefSeq" id="WP_283076780.1">
    <property type="nucleotide sequence ID" value="NZ_CP121671.1"/>
</dbReference>
<dbReference type="GO" id="GO:0016757">
    <property type="term" value="F:glycosyltransferase activity"/>
    <property type="evidence" value="ECO:0007669"/>
    <property type="project" value="UniProtKB-KW"/>
</dbReference>
<keyword evidence="2" id="KW-0328">Glycosyltransferase</keyword>
<protein>
    <submittedName>
        <fullName evidence="2">Glycosyltransferase</fullName>
        <ecNumber evidence="2">2.4.-.-</ecNumber>
    </submittedName>
</protein>
<organism evidence="2 3">
    <name type="scientific">Halobacillus naozhouensis</name>
    <dbReference type="NCBI Taxonomy" id="554880"/>
    <lineage>
        <taxon>Bacteria</taxon>
        <taxon>Bacillati</taxon>
        <taxon>Bacillota</taxon>
        <taxon>Bacilli</taxon>
        <taxon>Bacillales</taxon>
        <taxon>Bacillaceae</taxon>
        <taxon>Halobacillus</taxon>
    </lineage>
</organism>
<sequence length="350" mass="39742">MIFGKDKTNYQAFDTVLRMIHVKILLASPNFHQPRGNTVTVQRIADSLAKLTIDTEIISTTEKEWTSLPEADLVHGFHAYHFYKFMQSLDKKPEPYIVTITGTDLNHDLFDENKREDVFASLRGAAAIHVFDDKAKSVITNELPDVEDKVFTIAQGNSDFPEEIPPVEKEENSFLFVLPAGIRKIKNVPAAIQMMENLHEKFPTVRLWLVGPIIEEEEGKTVQELVRQHDWIQYLGQVPHSTMGSIYQRADVVINTSHSEGQPSALIEAMGYGIPVLVSNNPGNQSIVTHQKTGFVYSSPNEFLDYSEQIINNNEIKQKIGQQAKQYIIEHHSNTYEANAFVTIYKNIMK</sequence>
<evidence type="ECO:0000313" key="3">
    <source>
        <dbReference type="Proteomes" id="UP001221597"/>
    </source>
</evidence>
<dbReference type="InterPro" id="IPR052622">
    <property type="entry name" value="Glycosyltransferase_G1"/>
</dbReference>
<dbReference type="Gene3D" id="3.40.50.2000">
    <property type="entry name" value="Glycogen Phosphorylase B"/>
    <property type="match status" value="2"/>
</dbReference>
<dbReference type="Proteomes" id="UP001221597">
    <property type="component" value="Chromosome"/>
</dbReference>
<proteinExistence type="predicted"/>
<dbReference type="EMBL" id="CP121671">
    <property type="protein sequence ID" value="WFT74785.1"/>
    <property type="molecule type" value="Genomic_DNA"/>
</dbReference>
<name>A0ABY8IXK3_9BACI</name>
<dbReference type="EC" id="2.4.-.-" evidence="2"/>
<dbReference type="Pfam" id="PF00534">
    <property type="entry name" value="Glycos_transf_1"/>
    <property type="match status" value="1"/>
</dbReference>
<keyword evidence="3" id="KW-1185">Reference proteome</keyword>
<keyword evidence="2" id="KW-0808">Transferase</keyword>
<gene>
    <name evidence="2" type="ORF">P9989_21005</name>
</gene>
<reference evidence="2 3" key="1">
    <citation type="submission" date="2023-04" db="EMBL/GenBank/DDBJ databases">
        <title>Genome sequence of Halobacillus naozhouensis KACC 21980.</title>
        <authorList>
            <person name="Kim S."/>
            <person name="Heo J."/>
            <person name="Kwon S.-W."/>
        </authorList>
    </citation>
    <scope>NUCLEOTIDE SEQUENCE [LARGE SCALE GENOMIC DNA]</scope>
    <source>
        <strain evidence="2 3">KCTC 13234</strain>
    </source>
</reference>